<protein>
    <recommendedName>
        <fullName evidence="4">Isochorismate synthase MenF</fullName>
        <ecNumber evidence="4">5.4.4.2</ecNumber>
    </recommendedName>
    <alternativeName>
        <fullName evidence="4">Isochorismate mutase</fullName>
    </alternativeName>
</protein>
<evidence type="ECO:0000256" key="3">
    <source>
        <dbReference type="ARBA" id="ARBA00023235"/>
    </source>
</evidence>
<keyword evidence="7" id="KW-1185">Reference proteome</keyword>
<evidence type="ECO:0000313" key="6">
    <source>
        <dbReference type="EMBL" id="SHG48418.1"/>
    </source>
</evidence>
<accession>A0A1M5K6I5</accession>
<dbReference type="SUPFAM" id="SSF56322">
    <property type="entry name" value="ADC synthase"/>
    <property type="match status" value="1"/>
</dbReference>
<dbReference type="UniPathway" id="UPA00079"/>
<dbReference type="EC" id="5.4.4.2" evidence="4"/>
<gene>
    <name evidence="4" type="primary">menF</name>
    <name evidence="6" type="ORF">SAMN05216225_103611</name>
</gene>
<sequence>MLELKEEQLESILEKGIKQAKNIQLVSVTKKIPTNDPVSIFNAAKIMKKQRSYWRSAEDNFTVVGVGSAFEIKTNKNTYQETDKQWNSILRDAIIHNPFKNEGTGLVAIGGMSFDSKKEKTALWNNFDDSQFVIPEFVYVQNNVEAYLTINVRVNGTEDVTNLSREIQLQEDQLLTETVTAFKTNAIVSKTEVEPQQWKKTVQLATEEMKKSDVAKIVLARELRVKLSKEAHIESIIQDLVNQQPNSYVFAFEYGEDCFIGATPERLVKKEKSQLLSTCLAGTAPRGKDVVEDEKIRKGLLNDKKNREEHDFVVQMIRKAITPFARDIAIPDAPVVLQLKNMHHLYTPVTGIIKENSSLFDIVEKLHPTPALGGTPKEEALSFIREHELLDRGWYGAPIGWLDSNENGEFAVAIRSGLIQKDEASLFAGCGVVADSNPEAEYEETNIKFTPMLSVLGG</sequence>
<name>A0A1M5K6I5_9BACI</name>
<dbReference type="GO" id="GO:0009234">
    <property type="term" value="P:menaquinone biosynthetic process"/>
    <property type="evidence" value="ECO:0007669"/>
    <property type="project" value="UniProtKB-UniRule"/>
</dbReference>
<feature type="domain" description="Chorismate-utilising enzyme C-terminal" evidence="5">
    <location>
        <begin position="195"/>
        <end position="448"/>
    </location>
</feature>
<evidence type="ECO:0000313" key="7">
    <source>
        <dbReference type="Proteomes" id="UP000183988"/>
    </source>
</evidence>
<dbReference type="InterPro" id="IPR034681">
    <property type="entry name" value="MenF"/>
</dbReference>
<proteinExistence type="inferred from homology"/>
<dbReference type="InterPro" id="IPR015890">
    <property type="entry name" value="Chorismate_C"/>
</dbReference>
<dbReference type="HAMAP" id="MF_01935">
    <property type="entry name" value="MenF"/>
    <property type="match status" value="1"/>
</dbReference>
<dbReference type="Pfam" id="PF00425">
    <property type="entry name" value="Chorismate_bind"/>
    <property type="match status" value="1"/>
</dbReference>
<keyword evidence="4" id="KW-0474">Menaquinone biosynthesis</keyword>
<dbReference type="UniPathway" id="UPA01057">
    <property type="reaction ID" value="UER00163"/>
</dbReference>
<keyword evidence="3 4" id="KW-0413">Isomerase</keyword>
<dbReference type="PANTHER" id="PTHR42839:SF1">
    <property type="entry name" value="ISOCHORISMATE SYNTHASE MENF"/>
    <property type="match status" value="1"/>
</dbReference>
<comment type="cofactor">
    <cofactor evidence="4">
        <name>Mg(2+)</name>
        <dbReference type="ChEBI" id="CHEBI:18420"/>
    </cofactor>
</comment>
<feature type="active site" description="Proton donor" evidence="4">
    <location>
        <position position="265"/>
    </location>
</feature>
<dbReference type="OrthoDB" id="9803598at2"/>
<dbReference type="GO" id="GO:0008909">
    <property type="term" value="F:isochorismate synthase activity"/>
    <property type="evidence" value="ECO:0007669"/>
    <property type="project" value="UniProtKB-UniRule"/>
</dbReference>
<dbReference type="RefSeq" id="WP_072891324.1">
    <property type="nucleotide sequence ID" value="NZ_FQVW01000036.1"/>
</dbReference>
<dbReference type="AlphaFoldDB" id="A0A1M5K6I5"/>
<feature type="binding site" evidence="4">
    <location>
        <position position="309"/>
    </location>
    <ligand>
        <name>Mg(2+)</name>
        <dbReference type="ChEBI" id="CHEBI:18420"/>
    </ligand>
</feature>
<feature type="active site" description="Proton acceptor" evidence="4">
    <location>
        <position position="216"/>
    </location>
</feature>
<organism evidence="6 7">
    <name type="scientific">Ornithinibacillus halophilus</name>
    <dbReference type="NCBI Taxonomy" id="930117"/>
    <lineage>
        <taxon>Bacteria</taxon>
        <taxon>Bacillati</taxon>
        <taxon>Bacillota</taxon>
        <taxon>Bacilli</taxon>
        <taxon>Bacillales</taxon>
        <taxon>Bacillaceae</taxon>
        <taxon>Ornithinibacillus</taxon>
    </lineage>
</organism>
<evidence type="ECO:0000256" key="4">
    <source>
        <dbReference type="HAMAP-Rule" id="MF_01935"/>
    </source>
</evidence>
<dbReference type="NCBIfam" id="TIGR00543">
    <property type="entry name" value="isochor_syn"/>
    <property type="match status" value="1"/>
</dbReference>
<dbReference type="Gene3D" id="3.60.120.10">
    <property type="entry name" value="Anthranilate synthase"/>
    <property type="match status" value="1"/>
</dbReference>
<comment type="pathway">
    <text evidence="4">Quinol/quinone metabolism; 1,4-dihydroxy-2-naphthoate biosynthesis; 1,4-dihydroxy-2-naphthoate from chorismate: step 1/7.</text>
</comment>
<dbReference type="GO" id="GO:0009697">
    <property type="term" value="P:salicylic acid biosynthetic process"/>
    <property type="evidence" value="ECO:0007669"/>
    <property type="project" value="TreeGrafter"/>
</dbReference>
<dbReference type="InterPro" id="IPR004561">
    <property type="entry name" value="IsoChor_synthase"/>
</dbReference>
<comment type="similarity">
    <text evidence="2 4">Belongs to the isochorismate synthase family.</text>
</comment>
<dbReference type="PANTHER" id="PTHR42839">
    <property type="entry name" value="ISOCHORISMATE SYNTHASE ENTC"/>
    <property type="match status" value="1"/>
</dbReference>
<comment type="catalytic activity">
    <reaction evidence="1 4">
        <text>chorismate = isochorismate</text>
        <dbReference type="Rhea" id="RHEA:18985"/>
        <dbReference type="ChEBI" id="CHEBI:29748"/>
        <dbReference type="ChEBI" id="CHEBI:29780"/>
        <dbReference type="EC" id="5.4.4.2"/>
    </reaction>
</comment>
<dbReference type="GO" id="GO:0000287">
    <property type="term" value="F:magnesium ion binding"/>
    <property type="evidence" value="ECO:0007669"/>
    <property type="project" value="UniProtKB-UniRule"/>
</dbReference>
<dbReference type="EMBL" id="FQVW01000036">
    <property type="protein sequence ID" value="SHG48418.1"/>
    <property type="molecule type" value="Genomic_DNA"/>
</dbReference>
<dbReference type="InterPro" id="IPR005801">
    <property type="entry name" value="ADC_synthase"/>
</dbReference>
<keyword evidence="4" id="KW-0479">Metal-binding</keyword>
<evidence type="ECO:0000256" key="2">
    <source>
        <dbReference type="ARBA" id="ARBA00005297"/>
    </source>
</evidence>
<evidence type="ECO:0000259" key="5">
    <source>
        <dbReference type="Pfam" id="PF00425"/>
    </source>
</evidence>
<evidence type="ECO:0000256" key="1">
    <source>
        <dbReference type="ARBA" id="ARBA00000799"/>
    </source>
</evidence>
<feature type="binding site" evidence="4">
    <location>
        <position position="444"/>
    </location>
    <ligand>
        <name>Mg(2+)</name>
        <dbReference type="ChEBI" id="CHEBI:18420"/>
    </ligand>
</feature>
<comment type="function">
    <text evidence="4">Catalyzes the conversion of chorismate to isochorismate.</text>
</comment>
<keyword evidence="4" id="KW-0460">Magnesium</keyword>
<reference evidence="6 7" key="1">
    <citation type="submission" date="2016-11" db="EMBL/GenBank/DDBJ databases">
        <authorList>
            <person name="Jaros S."/>
            <person name="Januszkiewicz K."/>
            <person name="Wedrychowicz H."/>
        </authorList>
    </citation>
    <scope>NUCLEOTIDE SEQUENCE [LARGE SCALE GENOMIC DNA]</scope>
    <source>
        <strain evidence="6 7">IBRC-M 10683</strain>
    </source>
</reference>
<comment type="pathway">
    <text evidence="4">Quinol/quinone metabolism; menaquinone biosynthesis.</text>
</comment>
<dbReference type="STRING" id="930117.SAMN05216225_103611"/>
<dbReference type="Proteomes" id="UP000183988">
    <property type="component" value="Unassembled WGS sequence"/>
</dbReference>